<accession>A0A8T2KE19</accession>
<reference evidence="1" key="1">
    <citation type="thesis" date="2020" institute="ProQuest LLC" country="789 East Eisenhower Parkway, Ann Arbor, MI, USA">
        <title>Comparative Genomics and Chromosome Evolution.</title>
        <authorList>
            <person name="Mudd A.B."/>
        </authorList>
    </citation>
    <scope>NUCLEOTIDE SEQUENCE</scope>
    <source>
        <strain evidence="1">Female2</strain>
        <tissue evidence="1">Blood</tissue>
    </source>
</reference>
<comment type="caution">
    <text evidence="1">The sequence shown here is derived from an EMBL/GenBank/DDBJ whole genome shotgun (WGS) entry which is preliminary data.</text>
</comment>
<protein>
    <submittedName>
        <fullName evidence="1">Uncharacterized protein</fullName>
    </submittedName>
</protein>
<dbReference type="AlphaFoldDB" id="A0A8T2KE19"/>
<dbReference type="EMBL" id="JAACNH010000001">
    <property type="protein sequence ID" value="KAG8454114.1"/>
    <property type="molecule type" value="Genomic_DNA"/>
</dbReference>
<organism evidence="1 2">
    <name type="scientific">Hymenochirus boettgeri</name>
    <name type="common">Congo dwarf clawed frog</name>
    <dbReference type="NCBI Taxonomy" id="247094"/>
    <lineage>
        <taxon>Eukaryota</taxon>
        <taxon>Metazoa</taxon>
        <taxon>Chordata</taxon>
        <taxon>Craniata</taxon>
        <taxon>Vertebrata</taxon>
        <taxon>Euteleostomi</taxon>
        <taxon>Amphibia</taxon>
        <taxon>Batrachia</taxon>
        <taxon>Anura</taxon>
        <taxon>Pipoidea</taxon>
        <taxon>Pipidae</taxon>
        <taxon>Pipinae</taxon>
        <taxon>Hymenochirus</taxon>
    </lineage>
</organism>
<dbReference type="Proteomes" id="UP000812440">
    <property type="component" value="Chromosome 1"/>
</dbReference>
<evidence type="ECO:0000313" key="2">
    <source>
        <dbReference type="Proteomes" id="UP000812440"/>
    </source>
</evidence>
<gene>
    <name evidence="1" type="ORF">GDO86_000670</name>
</gene>
<keyword evidence="2" id="KW-1185">Reference proteome</keyword>
<name>A0A8T2KE19_9PIPI</name>
<proteinExistence type="predicted"/>
<sequence>MLQLYQNFEKYECYTSNRVLQKSIFLLSLKVRKLFSIGKKKYQKHSPNKNNYKNIFSPTVKSTVSLM</sequence>
<evidence type="ECO:0000313" key="1">
    <source>
        <dbReference type="EMBL" id="KAG8454114.1"/>
    </source>
</evidence>